<evidence type="ECO:0000313" key="3">
    <source>
        <dbReference type="Proteomes" id="UP000198253"/>
    </source>
</evidence>
<evidence type="ECO:0000256" key="1">
    <source>
        <dbReference type="SAM" id="Phobius"/>
    </source>
</evidence>
<keyword evidence="3" id="KW-1185">Reference proteome</keyword>
<dbReference type="EMBL" id="LT607413">
    <property type="protein sequence ID" value="SCF41850.1"/>
    <property type="molecule type" value="Genomic_DNA"/>
</dbReference>
<accession>A0A1C5A9G0</accession>
<dbReference type="Proteomes" id="UP000198253">
    <property type="component" value="Chromosome I"/>
</dbReference>
<protein>
    <submittedName>
        <fullName evidence="2">Uncharacterized protein</fullName>
    </submittedName>
</protein>
<dbReference type="InParanoid" id="A0A1C5A9G0"/>
<keyword evidence="1" id="KW-0472">Membrane</keyword>
<reference evidence="3" key="1">
    <citation type="submission" date="2016-06" db="EMBL/GenBank/DDBJ databases">
        <authorList>
            <person name="Varghese N."/>
            <person name="Submissions Spin"/>
        </authorList>
    </citation>
    <scope>NUCLEOTIDE SEQUENCE [LARGE SCALE GENOMIC DNA]</scope>
    <source>
        <strain evidence="3">DSM 43816</strain>
    </source>
</reference>
<dbReference type="RefSeq" id="WP_170107868.1">
    <property type="nucleotide sequence ID" value="NZ_LT607413.1"/>
</dbReference>
<gene>
    <name evidence="2" type="ORF">GA0070618_6580</name>
</gene>
<proteinExistence type="predicted"/>
<feature type="transmembrane region" description="Helical" evidence="1">
    <location>
        <begin position="33"/>
        <end position="50"/>
    </location>
</feature>
<dbReference type="AlphaFoldDB" id="A0A1C5A9G0"/>
<organism evidence="2 3">
    <name type="scientific">Micromonospora echinospora</name>
    <name type="common">Micromonospora purpurea</name>
    <dbReference type="NCBI Taxonomy" id="1877"/>
    <lineage>
        <taxon>Bacteria</taxon>
        <taxon>Bacillati</taxon>
        <taxon>Actinomycetota</taxon>
        <taxon>Actinomycetes</taxon>
        <taxon>Micromonosporales</taxon>
        <taxon>Micromonosporaceae</taxon>
        <taxon>Micromonospora</taxon>
    </lineage>
</organism>
<sequence>MKYVLAVVALLAVALGAAAIVYGEADDSPGLQLLGALLVVGAVGYGVRLARRGG</sequence>
<keyword evidence="1" id="KW-0812">Transmembrane</keyword>
<name>A0A1C5A9G0_MICEC</name>
<keyword evidence="1" id="KW-1133">Transmembrane helix</keyword>
<evidence type="ECO:0000313" key="2">
    <source>
        <dbReference type="EMBL" id="SCF41850.1"/>
    </source>
</evidence>